<dbReference type="EMBL" id="PDSL01000004">
    <property type="protein sequence ID" value="PIE34852.1"/>
    <property type="molecule type" value="Genomic_DNA"/>
</dbReference>
<dbReference type="PROSITE" id="PS00379">
    <property type="entry name" value="CDP_ALCOHOL_P_TRANSF"/>
    <property type="match status" value="1"/>
</dbReference>
<keyword evidence="10" id="KW-1208">Phospholipid metabolism</keyword>
<evidence type="ECO:0000256" key="2">
    <source>
        <dbReference type="ARBA" id="ARBA00010441"/>
    </source>
</evidence>
<keyword evidence="3" id="KW-0444">Lipid biosynthesis</keyword>
<dbReference type="InterPro" id="IPR004570">
    <property type="entry name" value="Phosphatidylglycerol_P_synth"/>
</dbReference>
<dbReference type="Gene3D" id="1.20.120.1760">
    <property type="match status" value="1"/>
</dbReference>
<accession>A0A2G6KIL9</accession>
<comment type="caution">
    <text evidence="14">The sequence shown here is derived from an EMBL/GenBank/DDBJ whole genome shotgun (WGS) entry which is preliminary data.</text>
</comment>
<keyword evidence="9" id="KW-0594">Phospholipid biosynthesis</keyword>
<organism evidence="14 15">
    <name type="scientific">Ilumatobacter coccineus</name>
    <dbReference type="NCBI Taxonomy" id="467094"/>
    <lineage>
        <taxon>Bacteria</taxon>
        <taxon>Bacillati</taxon>
        <taxon>Actinomycetota</taxon>
        <taxon>Acidimicrobiia</taxon>
        <taxon>Acidimicrobiales</taxon>
        <taxon>Ilumatobacteraceae</taxon>
        <taxon>Ilumatobacter</taxon>
    </lineage>
</organism>
<keyword evidence="5 13" id="KW-0812">Transmembrane</keyword>
<dbReference type="EC" id="2.7.8.5" evidence="11"/>
<feature type="transmembrane region" description="Helical" evidence="13">
    <location>
        <begin position="77"/>
        <end position="102"/>
    </location>
</feature>
<dbReference type="GO" id="GO:0016020">
    <property type="term" value="C:membrane"/>
    <property type="evidence" value="ECO:0007669"/>
    <property type="project" value="UniProtKB-SubCell"/>
</dbReference>
<evidence type="ECO:0000256" key="5">
    <source>
        <dbReference type="ARBA" id="ARBA00022692"/>
    </source>
</evidence>
<comment type="similarity">
    <text evidence="2 12">Belongs to the CDP-alcohol phosphatidyltransferase class-I family.</text>
</comment>
<dbReference type="UniPathway" id="UPA00085"/>
<evidence type="ECO:0000256" key="1">
    <source>
        <dbReference type="ARBA" id="ARBA00004141"/>
    </source>
</evidence>
<evidence type="ECO:0000256" key="10">
    <source>
        <dbReference type="ARBA" id="ARBA00023264"/>
    </source>
</evidence>
<dbReference type="GO" id="GO:0046474">
    <property type="term" value="P:glycerophospholipid biosynthetic process"/>
    <property type="evidence" value="ECO:0007669"/>
    <property type="project" value="TreeGrafter"/>
</dbReference>
<dbReference type="NCBIfam" id="TIGR00560">
    <property type="entry name" value="pgsA"/>
    <property type="match status" value="1"/>
</dbReference>
<dbReference type="PANTHER" id="PTHR14269">
    <property type="entry name" value="CDP-DIACYLGLYCEROL--GLYCEROL-3-PHOSPHATE 3-PHOSPHATIDYLTRANSFERASE-RELATED"/>
    <property type="match status" value="1"/>
</dbReference>
<dbReference type="InterPro" id="IPR050324">
    <property type="entry name" value="CDP-alcohol_PTase-I"/>
</dbReference>
<dbReference type="InterPro" id="IPR000462">
    <property type="entry name" value="CDP-OH_P_trans"/>
</dbReference>
<dbReference type="AlphaFoldDB" id="A0A2G6KIL9"/>
<reference evidence="14 15" key="1">
    <citation type="submission" date="2017-10" db="EMBL/GenBank/DDBJ databases">
        <title>Novel microbial diversity and functional potential in the marine mammal oral microbiome.</title>
        <authorList>
            <person name="Dudek N.K."/>
            <person name="Sun C.L."/>
            <person name="Burstein D."/>
            <person name="Kantor R.S."/>
            <person name="Aliaga Goltsman D.S."/>
            <person name="Bik E.M."/>
            <person name="Thomas B.C."/>
            <person name="Banfield J.F."/>
            <person name="Relman D.A."/>
        </authorList>
    </citation>
    <scope>NUCLEOTIDE SEQUENCE [LARGE SCALE GENOMIC DNA]</scope>
    <source>
        <strain evidence="14">DOLJORAL78_61_10</strain>
    </source>
</reference>
<evidence type="ECO:0000256" key="9">
    <source>
        <dbReference type="ARBA" id="ARBA00023209"/>
    </source>
</evidence>
<feature type="transmembrane region" description="Helical" evidence="13">
    <location>
        <begin position="7"/>
        <end position="30"/>
    </location>
</feature>
<comment type="subcellular location">
    <subcellularLocation>
        <location evidence="1">Membrane</location>
        <topology evidence="1">Multi-pass membrane protein</topology>
    </subcellularLocation>
</comment>
<proteinExistence type="inferred from homology"/>
<evidence type="ECO:0000256" key="12">
    <source>
        <dbReference type="RuleBase" id="RU003750"/>
    </source>
</evidence>
<name>A0A2G6KIL9_9ACTN</name>
<evidence type="ECO:0000313" key="15">
    <source>
        <dbReference type="Proteomes" id="UP000230914"/>
    </source>
</evidence>
<keyword evidence="8 13" id="KW-0472">Membrane</keyword>
<dbReference type="Pfam" id="PF01066">
    <property type="entry name" value="CDP-OH_P_transf"/>
    <property type="match status" value="1"/>
</dbReference>
<gene>
    <name evidence="14" type="primary">pgsA</name>
    <name evidence="14" type="ORF">CSA55_00105</name>
</gene>
<feature type="transmembrane region" description="Helical" evidence="13">
    <location>
        <begin position="36"/>
        <end position="57"/>
    </location>
</feature>
<evidence type="ECO:0000256" key="6">
    <source>
        <dbReference type="ARBA" id="ARBA00022989"/>
    </source>
</evidence>
<evidence type="ECO:0000256" key="8">
    <source>
        <dbReference type="ARBA" id="ARBA00023136"/>
    </source>
</evidence>
<keyword evidence="6 13" id="KW-1133">Transmembrane helix</keyword>
<keyword evidence="7" id="KW-0443">Lipid metabolism</keyword>
<protein>
    <recommendedName>
        <fullName evidence="11">CDP-diacylglycerol--glycerol-3-phosphate 3-phosphatidyltransferase</fullName>
        <ecNumber evidence="11">2.7.8.5</ecNumber>
    </recommendedName>
</protein>
<sequence>MPVNPDALATWANLITVSRIALSPVMFLVIPPDDRGSWVAFGLWFALSVSDMADGYLARRHGTTTSGAFLDPLADKVLVLGAMFTLVAQDVFWVLPVAIIAARELVISVYRTLVAQKGVSVPASMIAKQKTLVQQMAVGFVLWPWFAADYRWLWVSLLWLAVALAVISGAQYLWYSRVTKKALAEAGLN</sequence>
<evidence type="ECO:0000256" key="3">
    <source>
        <dbReference type="ARBA" id="ARBA00022516"/>
    </source>
</evidence>
<dbReference type="InterPro" id="IPR048254">
    <property type="entry name" value="CDP_ALCOHOL_P_TRANSF_CS"/>
</dbReference>
<dbReference type="InterPro" id="IPR043130">
    <property type="entry name" value="CDP-OH_PTrfase_TM_dom"/>
</dbReference>
<dbReference type="Proteomes" id="UP000230914">
    <property type="component" value="Unassembled WGS sequence"/>
</dbReference>
<keyword evidence="4 12" id="KW-0808">Transferase</keyword>
<evidence type="ECO:0000256" key="7">
    <source>
        <dbReference type="ARBA" id="ARBA00023098"/>
    </source>
</evidence>
<evidence type="ECO:0000256" key="11">
    <source>
        <dbReference type="NCBIfam" id="TIGR00560"/>
    </source>
</evidence>
<evidence type="ECO:0000256" key="13">
    <source>
        <dbReference type="SAM" id="Phobius"/>
    </source>
</evidence>
<evidence type="ECO:0000256" key="4">
    <source>
        <dbReference type="ARBA" id="ARBA00022679"/>
    </source>
</evidence>
<dbReference type="GO" id="GO:0008444">
    <property type="term" value="F:CDP-diacylglycerol-glycerol-3-phosphate 3-phosphatidyltransferase activity"/>
    <property type="evidence" value="ECO:0007669"/>
    <property type="project" value="UniProtKB-UniRule"/>
</dbReference>
<dbReference type="PIRSF" id="PIRSF000847">
    <property type="entry name" value="Phos_ph_gly_syn"/>
    <property type="match status" value="1"/>
</dbReference>
<feature type="transmembrane region" description="Helical" evidence="13">
    <location>
        <begin position="152"/>
        <end position="175"/>
    </location>
</feature>
<evidence type="ECO:0000313" key="14">
    <source>
        <dbReference type="EMBL" id="PIE34852.1"/>
    </source>
</evidence>
<dbReference type="PANTHER" id="PTHR14269:SF11">
    <property type="entry name" value="CDP-DIACYLGLYCEROL--GLYCEROL-3-PHOSPHATE 3-PHOSPHATIDYLTRANSFERASE"/>
    <property type="match status" value="1"/>
</dbReference>